<dbReference type="Proteomes" id="UP001163603">
    <property type="component" value="Chromosome 7"/>
</dbReference>
<sequence>MTSTVLPDLTTGTEEQIFLRTANLFLFGYILLVIGLSLTIKNATESNAFIAKAKWVKAVFNLFLDLLGGHVAGAIDFNIAKQTAERAYPSEAPSKIAKGGDKKFALSDGEKPKFFT</sequence>
<keyword evidence="2" id="KW-1185">Reference proteome</keyword>
<reference evidence="2" key="1">
    <citation type="journal article" date="2023" name="G3 (Bethesda)">
        <title>Genome assembly and association tests identify interacting loci associated with vigor, precocity, and sex in interspecific pistachio rootstocks.</title>
        <authorList>
            <person name="Palmer W."/>
            <person name="Jacygrad E."/>
            <person name="Sagayaradj S."/>
            <person name="Cavanaugh K."/>
            <person name="Han R."/>
            <person name="Bertier L."/>
            <person name="Beede B."/>
            <person name="Kafkas S."/>
            <person name="Golino D."/>
            <person name="Preece J."/>
            <person name="Michelmore R."/>
        </authorList>
    </citation>
    <scope>NUCLEOTIDE SEQUENCE [LARGE SCALE GENOMIC DNA]</scope>
</reference>
<proteinExistence type="predicted"/>
<evidence type="ECO:0000313" key="2">
    <source>
        <dbReference type="Proteomes" id="UP001163603"/>
    </source>
</evidence>
<evidence type="ECO:0000313" key="1">
    <source>
        <dbReference type="EMBL" id="KAJ0034530.1"/>
    </source>
</evidence>
<protein>
    <submittedName>
        <fullName evidence="1">Uncharacterized protein</fullName>
    </submittedName>
</protein>
<organism evidence="1 2">
    <name type="scientific">Pistacia integerrima</name>
    <dbReference type="NCBI Taxonomy" id="434235"/>
    <lineage>
        <taxon>Eukaryota</taxon>
        <taxon>Viridiplantae</taxon>
        <taxon>Streptophyta</taxon>
        <taxon>Embryophyta</taxon>
        <taxon>Tracheophyta</taxon>
        <taxon>Spermatophyta</taxon>
        <taxon>Magnoliopsida</taxon>
        <taxon>eudicotyledons</taxon>
        <taxon>Gunneridae</taxon>
        <taxon>Pentapetalae</taxon>
        <taxon>rosids</taxon>
        <taxon>malvids</taxon>
        <taxon>Sapindales</taxon>
        <taxon>Anacardiaceae</taxon>
        <taxon>Pistacia</taxon>
    </lineage>
</organism>
<gene>
    <name evidence="1" type="ORF">Pint_25229</name>
</gene>
<name>A0ACC0YBL8_9ROSI</name>
<dbReference type="EMBL" id="CM047742">
    <property type="protein sequence ID" value="KAJ0034530.1"/>
    <property type="molecule type" value="Genomic_DNA"/>
</dbReference>
<accession>A0ACC0YBL8</accession>
<comment type="caution">
    <text evidence="1">The sequence shown here is derived from an EMBL/GenBank/DDBJ whole genome shotgun (WGS) entry which is preliminary data.</text>
</comment>